<dbReference type="PANTHER" id="PTHR30296:SF0">
    <property type="entry name" value="LACTATE UTILIZATION PROTEIN A"/>
    <property type="match status" value="1"/>
</dbReference>
<dbReference type="Pfam" id="PF02754">
    <property type="entry name" value="CCG"/>
    <property type="match status" value="2"/>
</dbReference>
<name>A0A3A1WIF9_9HYPH</name>
<dbReference type="OrthoDB" id="9770306at2"/>
<sequence length="271" mass="28331">MSEQPASGAFPAHSGVPPRVALFVTCLVNVVRPAVAEATRELLEAAGCRVEVPLAQTCCGQPAFNSGDEADGRAMARHQIGVLEGFDYVVAPSGSCVGTIRHAYPEAFADDPEWGPRAERLAARAFEITGFLVDVLGFRPAPAPHAGTATYHDTCSGLRELGIHDQPRRLIGAVEGLDLVPLPDANVCCGFGGTFCVKYPAISNAVVDEKARAVEGTGADILLGGDLGCLMNMAGRLGRRGSRVRVFHTVEALTGRLGTPAIGRGETGDGR</sequence>
<reference evidence="3" key="1">
    <citation type="submission" date="2018-09" db="EMBL/GenBank/DDBJ databases">
        <authorList>
            <person name="Tuo L."/>
        </authorList>
    </citation>
    <scope>NUCLEOTIDE SEQUENCE [LARGE SCALE GENOMIC DNA]</scope>
    <source>
        <strain evidence="3">M2BS4Y-1</strain>
    </source>
</reference>
<dbReference type="GO" id="GO:0016491">
    <property type="term" value="F:oxidoreductase activity"/>
    <property type="evidence" value="ECO:0007669"/>
    <property type="project" value="UniProtKB-ARBA"/>
</dbReference>
<feature type="domain" description="Cysteine-rich" evidence="1">
    <location>
        <begin position="20"/>
        <end position="101"/>
    </location>
</feature>
<proteinExistence type="predicted"/>
<evidence type="ECO:0000259" key="1">
    <source>
        <dbReference type="Pfam" id="PF02754"/>
    </source>
</evidence>
<protein>
    <submittedName>
        <fullName evidence="2">(Fe-S)-binding protein</fullName>
    </submittedName>
</protein>
<keyword evidence="3" id="KW-1185">Reference proteome</keyword>
<evidence type="ECO:0000313" key="2">
    <source>
        <dbReference type="EMBL" id="RIX97943.1"/>
    </source>
</evidence>
<dbReference type="PANTHER" id="PTHR30296">
    <property type="entry name" value="UNCHARACTERIZED PROTEIN YKGE"/>
    <property type="match status" value="1"/>
</dbReference>
<comment type="caution">
    <text evidence="2">The sequence shown here is derived from an EMBL/GenBank/DDBJ whole genome shotgun (WGS) entry which is preliminary data.</text>
</comment>
<gene>
    <name evidence="2" type="ORF">D3218_17825</name>
</gene>
<organism evidence="2 3">
    <name type="scientific">Aureimonas flava</name>
    <dbReference type="NCBI Taxonomy" id="2320271"/>
    <lineage>
        <taxon>Bacteria</taxon>
        <taxon>Pseudomonadati</taxon>
        <taxon>Pseudomonadota</taxon>
        <taxon>Alphaproteobacteria</taxon>
        <taxon>Hyphomicrobiales</taxon>
        <taxon>Aurantimonadaceae</taxon>
        <taxon>Aureimonas</taxon>
    </lineage>
</organism>
<dbReference type="EMBL" id="QYRN01000012">
    <property type="protein sequence ID" value="RIX97943.1"/>
    <property type="molecule type" value="Genomic_DNA"/>
</dbReference>
<dbReference type="InterPro" id="IPR004017">
    <property type="entry name" value="Cys_rich_dom"/>
</dbReference>
<dbReference type="AlphaFoldDB" id="A0A3A1WIF9"/>
<feature type="domain" description="Cysteine-rich" evidence="1">
    <location>
        <begin position="150"/>
        <end position="233"/>
    </location>
</feature>
<dbReference type="Proteomes" id="UP000265750">
    <property type="component" value="Unassembled WGS sequence"/>
</dbReference>
<accession>A0A3A1WIF9</accession>
<dbReference type="GO" id="GO:0005829">
    <property type="term" value="C:cytosol"/>
    <property type="evidence" value="ECO:0007669"/>
    <property type="project" value="TreeGrafter"/>
</dbReference>
<evidence type="ECO:0000313" key="3">
    <source>
        <dbReference type="Proteomes" id="UP000265750"/>
    </source>
</evidence>
<dbReference type="RefSeq" id="WP_119541434.1">
    <property type="nucleotide sequence ID" value="NZ_QYRN01000012.1"/>
</dbReference>